<feature type="domain" description="Acyl-CoA dehydrogenase/oxidase C-terminal" evidence="5">
    <location>
        <begin position="241"/>
        <end position="383"/>
    </location>
</feature>
<dbReference type="InterPro" id="IPR036250">
    <property type="entry name" value="AcylCo_DH-like_C"/>
</dbReference>
<dbReference type="SUPFAM" id="SSF56645">
    <property type="entry name" value="Acyl-CoA dehydrogenase NM domain-like"/>
    <property type="match status" value="1"/>
</dbReference>
<dbReference type="EMBL" id="LLZU01000035">
    <property type="protein sequence ID" value="KRV47772.1"/>
    <property type="molecule type" value="Genomic_DNA"/>
</dbReference>
<organism evidence="6 7">
    <name type="scientific">Wenjunlia vitaminophila</name>
    <name type="common">Streptomyces vitaminophilus</name>
    <dbReference type="NCBI Taxonomy" id="76728"/>
    <lineage>
        <taxon>Bacteria</taxon>
        <taxon>Bacillati</taxon>
        <taxon>Actinomycetota</taxon>
        <taxon>Actinomycetes</taxon>
        <taxon>Kitasatosporales</taxon>
        <taxon>Streptomycetaceae</taxon>
        <taxon>Wenjunlia</taxon>
    </lineage>
</organism>
<dbReference type="Gene3D" id="1.10.540.10">
    <property type="entry name" value="Acyl-CoA dehydrogenase/oxidase, N-terminal domain"/>
    <property type="match status" value="1"/>
</dbReference>
<evidence type="ECO:0000313" key="7">
    <source>
        <dbReference type="Proteomes" id="UP000050867"/>
    </source>
</evidence>
<gene>
    <name evidence="6" type="ORF">AQ490_05200</name>
</gene>
<dbReference type="AlphaFoldDB" id="A0A0T6LPN1"/>
<protein>
    <recommendedName>
        <fullName evidence="5">Acyl-CoA dehydrogenase/oxidase C-terminal domain-containing protein</fullName>
    </recommendedName>
</protein>
<dbReference type="InterPro" id="IPR037069">
    <property type="entry name" value="AcylCoA_DH/ox_N_sf"/>
</dbReference>
<dbReference type="SUPFAM" id="SSF47203">
    <property type="entry name" value="Acyl-CoA dehydrogenase C-terminal domain-like"/>
    <property type="match status" value="1"/>
</dbReference>
<dbReference type="GO" id="GO:0003995">
    <property type="term" value="F:acyl-CoA dehydrogenase activity"/>
    <property type="evidence" value="ECO:0007669"/>
    <property type="project" value="TreeGrafter"/>
</dbReference>
<dbReference type="Gene3D" id="2.40.110.10">
    <property type="entry name" value="Butyryl-CoA Dehydrogenase, subunit A, domain 2"/>
    <property type="match status" value="1"/>
</dbReference>
<dbReference type="InterPro" id="IPR009100">
    <property type="entry name" value="AcylCoA_DH/oxidase_NM_dom_sf"/>
</dbReference>
<keyword evidence="3" id="KW-0285">Flavoprotein</keyword>
<evidence type="ECO:0000256" key="1">
    <source>
        <dbReference type="ARBA" id="ARBA00001974"/>
    </source>
</evidence>
<accession>A0A0T6LPN1</accession>
<dbReference type="PANTHER" id="PTHR43884">
    <property type="entry name" value="ACYL-COA DEHYDROGENASE"/>
    <property type="match status" value="1"/>
</dbReference>
<comment type="caution">
    <text evidence="6">The sequence shown here is derived from an EMBL/GenBank/DDBJ whole genome shotgun (WGS) entry which is preliminary data.</text>
</comment>
<evidence type="ECO:0000313" key="6">
    <source>
        <dbReference type="EMBL" id="KRV47772.1"/>
    </source>
</evidence>
<dbReference type="InterPro" id="IPR046373">
    <property type="entry name" value="Acyl-CoA_Oxase/DH_mid-dom_sf"/>
</dbReference>
<evidence type="ECO:0000256" key="4">
    <source>
        <dbReference type="ARBA" id="ARBA00022827"/>
    </source>
</evidence>
<dbReference type="CDD" id="cd00567">
    <property type="entry name" value="ACAD"/>
    <property type="match status" value="1"/>
</dbReference>
<dbReference type="Gene3D" id="1.20.140.10">
    <property type="entry name" value="Butyryl-CoA Dehydrogenase, subunit A, domain 3"/>
    <property type="match status" value="1"/>
</dbReference>
<dbReference type="GO" id="GO:0005886">
    <property type="term" value="C:plasma membrane"/>
    <property type="evidence" value="ECO:0007669"/>
    <property type="project" value="TreeGrafter"/>
</dbReference>
<evidence type="ECO:0000256" key="3">
    <source>
        <dbReference type="ARBA" id="ARBA00022630"/>
    </source>
</evidence>
<dbReference type="PANTHER" id="PTHR43884:SF19">
    <property type="entry name" value="ACYL-COA DEHYDROGENASE FADE4-RELATED"/>
    <property type="match status" value="1"/>
</dbReference>
<dbReference type="RefSeq" id="WP_018383357.1">
    <property type="nucleotide sequence ID" value="NZ_LLZU01000035.1"/>
</dbReference>
<sequence length="593" mass="63338">MIDTLRGPRRALGGAPELSSVERLERFLGDPWDPGQKVRYARGPVAAPLADACAHLDAWGLHRYYVPVEHGGELTSLQELFDLVRTVARRDPAAAVTHARTLLGAAGVWVAGDRDQARHLGSLVTAGETVVLGGPERQHIGDLLTGEVTARRNRRGYRLDGERWLLDNAAGGRLMCLLARTVPHGGPRGFSLLLVDQRDLDPATFRHLPEVPAVGLRGAGTSGVAFHRAVVDRAARIGAEGQGVEVLLKVLQVVRTISPAVCLGTADRALRLAVRMASEREAYGSSPYGHPLTRRVLGEAYADLLAMEALGAVAARSAHLAPGELSVTSAAVRSLLPAVVDGVLARLRELFTPRSLPFGTRLTCPFDQMGRDHRVVTALDGATAGCHALVSQFRALARHHAQACERQVPAGVFDLGAPLPPVPWAELNLVARNGSGLLGTLPESAQVLRRAAQTAPELAAPARLAARFAAAVDSLPDTLPRTPRTAAGLTPKDEDAAHRYALLLAAAACLGVWCHAGEVNRAWPDGLWLHAVLCRLYARLKPGDRPFLAVASPWGSGRDEELFERMSQRLALQCQAGEALSLLPSRTAESDPC</sequence>
<evidence type="ECO:0000256" key="2">
    <source>
        <dbReference type="ARBA" id="ARBA00009347"/>
    </source>
</evidence>
<dbReference type="GO" id="GO:0050660">
    <property type="term" value="F:flavin adenine dinucleotide binding"/>
    <property type="evidence" value="ECO:0007669"/>
    <property type="project" value="InterPro"/>
</dbReference>
<dbReference type="Proteomes" id="UP000050867">
    <property type="component" value="Unassembled WGS sequence"/>
</dbReference>
<dbReference type="eggNOG" id="COG1960">
    <property type="taxonomic scope" value="Bacteria"/>
</dbReference>
<keyword evidence="7" id="KW-1185">Reference proteome</keyword>
<reference evidence="6 7" key="1">
    <citation type="submission" date="2015-10" db="EMBL/GenBank/DDBJ databases">
        <title>Draft genome sequence of pyrrolomycin-producing Streptomyces vitaminophilus.</title>
        <authorList>
            <person name="Graham D.E."/>
            <person name="Mahan K.M."/>
            <person name="Klingeman D.M."/>
            <person name="Hettich R.L."/>
            <person name="Parry R.J."/>
        </authorList>
    </citation>
    <scope>NUCLEOTIDE SEQUENCE [LARGE SCALE GENOMIC DNA]</scope>
    <source>
        <strain evidence="6 7">ATCC 31673</strain>
    </source>
</reference>
<dbReference type="Pfam" id="PF00441">
    <property type="entry name" value="Acyl-CoA_dh_1"/>
    <property type="match status" value="1"/>
</dbReference>
<name>A0A0T6LPN1_WENVI</name>
<keyword evidence="4" id="KW-0274">FAD</keyword>
<dbReference type="InterPro" id="IPR009075">
    <property type="entry name" value="AcylCo_DH/oxidase_C"/>
</dbReference>
<evidence type="ECO:0000259" key="5">
    <source>
        <dbReference type="Pfam" id="PF00441"/>
    </source>
</evidence>
<dbReference type="STRING" id="76728.AQ490_05200"/>
<dbReference type="OrthoDB" id="3666321at2"/>
<proteinExistence type="inferred from homology"/>
<comment type="cofactor">
    <cofactor evidence="1">
        <name>FAD</name>
        <dbReference type="ChEBI" id="CHEBI:57692"/>
    </cofactor>
</comment>
<comment type="similarity">
    <text evidence="2">Belongs to the acyl-CoA dehydrogenase family.</text>
</comment>